<feature type="region of interest" description="Disordered" evidence="1">
    <location>
        <begin position="790"/>
        <end position="816"/>
    </location>
</feature>
<feature type="region of interest" description="Disordered" evidence="1">
    <location>
        <begin position="386"/>
        <end position="411"/>
    </location>
</feature>
<dbReference type="EMBL" id="JAVHNS010000017">
    <property type="protein sequence ID" value="KAK6332605.1"/>
    <property type="molecule type" value="Genomic_DNA"/>
</dbReference>
<feature type="region of interest" description="Disordered" evidence="1">
    <location>
        <begin position="840"/>
        <end position="931"/>
    </location>
</feature>
<dbReference type="AlphaFoldDB" id="A0AAV9U408"/>
<feature type="compositionally biased region" description="Low complexity" evidence="1">
    <location>
        <begin position="85"/>
        <end position="111"/>
    </location>
</feature>
<feature type="compositionally biased region" description="Polar residues" evidence="1">
    <location>
        <begin position="840"/>
        <end position="864"/>
    </location>
</feature>
<evidence type="ECO:0000313" key="2">
    <source>
        <dbReference type="EMBL" id="KAK6332605.1"/>
    </source>
</evidence>
<name>A0AAV9U408_9PEZI</name>
<feature type="compositionally biased region" description="Low complexity" evidence="1">
    <location>
        <begin position="33"/>
        <end position="42"/>
    </location>
</feature>
<gene>
    <name evidence="2" type="ORF">TWF730_004265</name>
</gene>
<reference evidence="2 3" key="1">
    <citation type="submission" date="2019-10" db="EMBL/GenBank/DDBJ databases">
        <authorList>
            <person name="Palmer J.M."/>
        </authorList>
    </citation>
    <scope>NUCLEOTIDE SEQUENCE [LARGE SCALE GENOMIC DNA]</scope>
    <source>
        <strain evidence="2 3">TWF730</strain>
    </source>
</reference>
<sequence length="931" mass="102367">MDIKSLLNPSAKGGAYPPPPQPHDISEEDPIRSTKSSSTSSRVSRHHATPRSQADEHNRYHKYATVGSSSAGSMTARSSISSLSSFQSSNSLTSLTTSSSAGSISKGSLGSPIHESLGRPKPDFRIPIYAFDITQNSARLPPRGLYTPSESDYSPSTTMTQYFPSHPDVTQDRIAREEIPGSNLTTLAALAASQDVKRHQLELDFADARYPYGVQHSPYEGTPTCSYVSQLRQRADLVPKQVNAFGHVSAQEVYAISKLQLSGTPSTLSPTSTIGPSGSTTSVVMDLFSAPKCSYVDDCNTGSPLRKVVSHIFGRNKLSTRQIPKNIWVYYCRKHYQRSRYRDPKGFAKLQCELVRRQVERLDTWGGVEDWVIKVRRREELRISKESKAAGPYSPDASDDFDDEYGRRDSVHQGSSDIHWISMMTGTGKSVDDVRFLLRRVEVEIIDRGGIFPDVEILPNVRPSAIAGDMNSISRVGMGEVEGLEVVEGGKAKKSRGSLMDVFSSPRKLPSRKSLEEAMVVTGSTVAAQAKLQKSSRPPFIQEYSPPSLDDEDFPSPTRPKRKASKPLPITVLPPQETTYPEACHNYGHSQMPALREAESTAETERLLLKYRSKRARPGVDGFLEYHDYHCDELPSPVSTRRHSLDLESDMPSLPLLAERLEEQLVRSPSMEDLTLAGLPLKSAKTTGEAFCSFEQKDLKIVLVTPPPSACGDYTRAPTEALPTTDGEIAQLGVTEAQPLLAIDPESERTVLAVEVPQHVRDFVMGSWSRKRAVRMKNLFGDQIAKPTESRLLGYRPSRRKGSPSGRSPLTKRVGGQAQDYVEFAKESVRSGVRQLRTSFALQSEPTEESMSLPSNRKSFSLLSKPNPGVTTPTTPTSSSKRRHRASSAGPAGTSSSSNVSMRRTVTTTPAKCAQEQSRTWARGTSGSRFP</sequence>
<protein>
    <submittedName>
        <fullName evidence="2">Uncharacterized protein</fullName>
    </submittedName>
</protein>
<feature type="region of interest" description="Disordered" evidence="1">
    <location>
        <begin position="140"/>
        <end position="163"/>
    </location>
</feature>
<feature type="region of interest" description="Disordered" evidence="1">
    <location>
        <begin position="85"/>
        <end position="119"/>
    </location>
</feature>
<feature type="compositionally biased region" description="Low complexity" evidence="1">
    <location>
        <begin position="887"/>
        <end position="898"/>
    </location>
</feature>
<feature type="region of interest" description="Disordered" evidence="1">
    <location>
        <begin position="528"/>
        <end position="576"/>
    </location>
</feature>
<comment type="caution">
    <text evidence="2">The sequence shown here is derived from an EMBL/GenBank/DDBJ whole genome shotgun (WGS) entry which is preliminary data.</text>
</comment>
<evidence type="ECO:0000313" key="3">
    <source>
        <dbReference type="Proteomes" id="UP001373714"/>
    </source>
</evidence>
<accession>A0AAV9U408</accession>
<keyword evidence="3" id="KW-1185">Reference proteome</keyword>
<feature type="region of interest" description="Disordered" evidence="1">
    <location>
        <begin position="1"/>
        <end position="60"/>
    </location>
</feature>
<feature type="compositionally biased region" description="Polar residues" evidence="1">
    <location>
        <begin position="148"/>
        <end position="163"/>
    </location>
</feature>
<proteinExistence type="predicted"/>
<feature type="compositionally biased region" description="Polar residues" evidence="1">
    <location>
        <begin position="899"/>
        <end position="931"/>
    </location>
</feature>
<dbReference type="Proteomes" id="UP001373714">
    <property type="component" value="Unassembled WGS sequence"/>
</dbReference>
<organism evidence="2 3">
    <name type="scientific">Orbilia blumenaviensis</name>
    <dbReference type="NCBI Taxonomy" id="1796055"/>
    <lineage>
        <taxon>Eukaryota</taxon>
        <taxon>Fungi</taxon>
        <taxon>Dikarya</taxon>
        <taxon>Ascomycota</taxon>
        <taxon>Pezizomycotina</taxon>
        <taxon>Orbiliomycetes</taxon>
        <taxon>Orbiliales</taxon>
        <taxon>Orbiliaceae</taxon>
        <taxon>Orbilia</taxon>
    </lineage>
</organism>
<evidence type="ECO:0000256" key="1">
    <source>
        <dbReference type="SAM" id="MobiDB-lite"/>
    </source>
</evidence>